<dbReference type="Gene3D" id="3.10.20.90">
    <property type="entry name" value="Phosphatidylinositol 3-kinase Catalytic Subunit, Chain A, domain 1"/>
    <property type="match status" value="1"/>
</dbReference>
<dbReference type="GO" id="GO:0003729">
    <property type="term" value="F:mRNA binding"/>
    <property type="evidence" value="ECO:0007669"/>
    <property type="project" value="UniProtKB-ARBA"/>
</dbReference>
<dbReference type="InterPro" id="IPR000626">
    <property type="entry name" value="Ubiquitin-like_dom"/>
</dbReference>
<comment type="caution">
    <text evidence="3">The sequence shown here is derived from an EMBL/GenBank/DDBJ whole genome shotgun (WGS) entry which is preliminary data.</text>
</comment>
<dbReference type="SUPFAM" id="SSF54236">
    <property type="entry name" value="Ubiquitin-like"/>
    <property type="match status" value="1"/>
</dbReference>
<dbReference type="KEGG" id="qsa:O6P43_012005"/>
<accession>A0AAD7M0S8</accession>
<dbReference type="Proteomes" id="UP001163823">
    <property type="component" value="Chromosome 5"/>
</dbReference>
<sequence length="399" mass="44742">MNLTPSIPHRQHYSRAVNGSVSHIDTTRVSDARSAFCSCSTLSESAGSSSMLQFFIRMMSEGNAMVIHAYADDTVKSLHERIQSITGIPVFEQRLIYRGKQLRWEQSLAECSIQNDANLQLVGRMRSTDHPQAWQVVNDMVALICRLCRGEMDPDALKTIKGLMTSYLNTSPGADNNRADNNKASDYFQIFMSSSAPAVLIMLYMSPFKVLEFCKLLRRVACEDLLYLACRSTLGFLLENAGVLRGSENVKRLVFMQEIFPFVRELAKRLLAGLDLSMKSPSGVGLMLSDVRDFSAFLQPLRTAIGEKVASMGPISVPSDGKSHKHPLCSEEIEILHVIFCKLLQKMDDCLNEMEVMAVKEGDVVYSAWSQYLSILKELNNISKLYQGAELELWTVLRQ</sequence>
<name>A0AAD7M0S8_QUISA</name>
<proteinExistence type="predicted"/>
<keyword evidence="4" id="KW-1185">Reference proteome</keyword>
<reference evidence="3" key="1">
    <citation type="journal article" date="2023" name="Science">
        <title>Elucidation of the pathway for biosynthesis of saponin adjuvants from the soapbark tree.</title>
        <authorList>
            <person name="Reed J."/>
            <person name="Orme A."/>
            <person name="El-Demerdash A."/>
            <person name="Owen C."/>
            <person name="Martin L.B.B."/>
            <person name="Misra R.C."/>
            <person name="Kikuchi S."/>
            <person name="Rejzek M."/>
            <person name="Martin A.C."/>
            <person name="Harkess A."/>
            <person name="Leebens-Mack J."/>
            <person name="Louveau T."/>
            <person name="Stephenson M.J."/>
            <person name="Osbourn A."/>
        </authorList>
    </citation>
    <scope>NUCLEOTIDE SEQUENCE</scope>
    <source>
        <strain evidence="3">S10</strain>
    </source>
</reference>
<dbReference type="PANTHER" id="PTHR10666">
    <property type="entry name" value="UBIQUITIN"/>
    <property type="match status" value="1"/>
</dbReference>
<feature type="domain" description="Ubiquitin-like" evidence="2">
    <location>
        <begin position="52"/>
        <end position="128"/>
    </location>
</feature>
<dbReference type="SMART" id="SM00213">
    <property type="entry name" value="UBQ"/>
    <property type="match status" value="1"/>
</dbReference>
<evidence type="ECO:0000259" key="2">
    <source>
        <dbReference type="PROSITE" id="PS50053"/>
    </source>
</evidence>
<dbReference type="InterPro" id="IPR029071">
    <property type="entry name" value="Ubiquitin-like_domsf"/>
</dbReference>
<dbReference type="InterPro" id="IPR050158">
    <property type="entry name" value="Ubiquitin_ubiquitin-like"/>
</dbReference>
<gene>
    <name evidence="3" type="ORF">O6P43_012005</name>
</gene>
<dbReference type="PROSITE" id="PS50053">
    <property type="entry name" value="UBIQUITIN_2"/>
    <property type="match status" value="1"/>
</dbReference>
<dbReference type="FunFam" id="3.10.20.90:FF:000303">
    <property type="entry name" value="E3 ubiquitin-protein ligase UPL5 isoform A"/>
    <property type="match status" value="1"/>
</dbReference>
<evidence type="ECO:0000313" key="3">
    <source>
        <dbReference type="EMBL" id="KAJ7967792.1"/>
    </source>
</evidence>
<keyword evidence="1" id="KW-1017">Isopeptide bond</keyword>
<evidence type="ECO:0000256" key="1">
    <source>
        <dbReference type="ARBA" id="ARBA00022499"/>
    </source>
</evidence>
<dbReference type="EMBL" id="JARAOO010000005">
    <property type="protein sequence ID" value="KAJ7967792.1"/>
    <property type="molecule type" value="Genomic_DNA"/>
</dbReference>
<dbReference type="InterPro" id="IPR019956">
    <property type="entry name" value="Ubiquitin_dom"/>
</dbReference>
<dbReference type="AlphaFoldDB" id="A0AAD7M0S8"/>
<dbReference type="PRINTS" id="PR00348">
    <property type="entry name" value="UBIQUITIN"/>
</dbReference>
<dbReference type="Pfam" id="PF00240">
    <property type="entry name" value="ubiquitin"/>
    <property type="match status" value="1"/>
</dbReference>
<evidence type="ECO:0000313" key="4">
    <source>
        <dbReference type="Proteomes" id="UP001163823"/>
    </source>
</evidence>
<organism evidence="3 4">
    <name type="scientific">Quillaja saponaria</name>
    <name type="common">Soap bark tree</name>
    <dbReference type="NCBI Taxonomy" id="32244"/>
    <lineage>
        <taxon>Eukaryota</taxon>
        <taxon>Viridiplantae</taxon>
        <taxon>Streptophyta</taxon>
        <taxon>Embryophyta</taxon>
        <taxon>Tracheophyta</taxon>
        <taxon>Spermatophyta</taxon>
        <taxon>Magnoliopsida</taxon>
        <taxon>eudicotyledons</taxon>
        <taxon>Gunneridae</taxon>
        <taxon>Pentapetalae</taxon>
        <taxon>rosids</taxon>
        <taxon>fabids</taxon>
        <taxon>Fabales</taxon>
        <taxon>Quillajaceae</taxon>
        <taxon>Quillaja</taxon>
    </lineage>
</organism>
<protein>
    <submittedName>
        <fullName evidence="3">E3 ubiquitin-protein ligase UPL5</fullName>
    </submittedName>
</protein>